<evidence type="ECO:0000313" key="3">
    <source>
        <dbReference type="EMBL" id="CAI5758198.1"/>
    </source>
</evidence>
<name>A0A9W4XAA3_9ASCO</name>
<dbReference type="InterPro" id="IPR057975">
    <property type="entry name" value="TPR_ANAPC2"/>
</dbReference>
<dbReference type="GO" id="GO:0070979">
    <property type="term" value="P:protein K11-linked ubiquitination"/>
    <property type="evidence" value="ECO:0007669"/>
    <property type="project" value="TreeGrafter"/>
</dbReference>
<sequence>MNQIETIINFNDLNNLENLEIDNDIAILLSWLGSLDVNNKNNHITEPSQRIKFAIRTCLKDEINQIDFMKLYINTIQNEVDIYFKRHRSQSIVEYISCFKFIINHYSKIFNYLNLNDEIRKLNEDKISLLIKFNLSDNFTILMNEFFQSHLFQNSLVAPTNLNTLNLIDIISTLITINLGIELNEIIIKLATNKIKNYTRNLSTFIWDKPLLDKLLIFIQNEVYPDFIITNNFVNNQNFTNDKYLNELIKISNDELIEIRIDEIYKIIENFPNSKTALVELHNCLGANNSSTQRSKLTNQFISYCKSNLLHAGVETVEVITMYTKTINAFLIIDPKGVLLDKVIRPIRTYLKARSDIIIKLVHGLLDTSPLTNPLFELAQDLRNPKNSKKMININDNQDLNWQPDPIDALRDFKKEKIEDTIESLISIFESKEIFIDEFTKLFSEKLIKFEQPLDELEMNLNYLKLKFGSTDFINLDIMIKDIKDSGKLNSSKNNFQSIVLSHLYWSNILENDINNFKVPKIIEDEFEKFNSNFKLQKQGRFLKLIPNLGLVNLEIEINGEIKSFEVSPDKVSIVYLFNESENELSVDYICQTLNMNEYVVQKGLEFWKNQGVLLELTKNLYIAND</sequence>
<dbReference type="SUPFAM" id="SSF75632">
    <property type="entry name" value="Cullin homology domain"/>
    <property type="match status" value="1"/>
</dbReference>
<reference evidence="3" key="1">
    <citation type="submission" date="2022-12" db="EMBL/GenBank/DDBJ databases">
        <authorList>
            <person name="Brejova B."/>
        </authorList>
    </citation>
    <scope>NUCLEOTIDE SEQUENCE</scope>
</reference>
<comment type="similarity">
    <text evidence="1">Belongs to the cullin family.</text>
</comment>
<evidence type="ECO:0000259" key="2">
    <source>
        <dbReference type="PROSITE" id="PS50069"/>
    </source>
</evidence>
<accession>A0A9W4XAA3</accession>
<dbReference type="InterPro" id="IPR044554">
    <property type="entry name" value="ANAPC2"/>
</dbReference>
<gene>
    <name evidence="3" type="ORF">CANVERA_P2711</name>
</gene>
<dbReference type="PROSITE" id="PS50069">
    <property type="entry name" value="CULLIN_2"/>
    <property type="match status" value="1"/>
</dbReference>
<dbReference type="AlphaFoldDB" id="A0A9W4XAA3"/>
<dbReference type="EMBL" id="CANTUO010000002">
    <property type="protein sequence ID" value="CAI5758198.1"/>
    <property type="molecule type" value="Genomic_DNA"/>
</dbReference>
<comment type="caution">
    <text evidence="3">The sequence shown here is derived from an EMBL/GenBank/DDBJ whole genome shotgun (WGS) entry which is preliminary data.</text>
</comment>
<dbReference type="PANTHER" id="PTHR45957">
    <property type="entry name" value="ANAPHASE-PROMOTING COMPLEX SUBUNIT 2"/>
    <property type="match status" value="1"/>
</dbReference>
<dbReference type="InterPro" id="IPR016158">
    <property type="entry name" value="Cullin_homology"/>
</dbReference>
<protein>
    <recommendedName>
        <fullName evidence="2">Cullin family profile domain-containing protein</fullName>
    </recommendedName>
</protein>
<dbReference type="OrthoDB" id="5581181at2759"/>
<dbReference type="InterPro" id="IPR059120">
    <property type="entry name" value="Cullin-like_AB"/>
</dbReference>
<evidence type="ECO:0000256" key="1">
    <source>
        <dbReference type="PROSITE-ProRule" id="PRU00330"/>
    </source>
</evidence>
<organism evidence="3 4">
    <name type="scientific">Candida verbasci</name>
    <dbReference type="NCBI Taxonomy" id="1227364"/>
    <lineage>
        <taxon>Eukaryota</taxon>
        <taxon>Fungi</taxon>
        <taxon>Dikarya</taxon>
        <taxon>Ascomycota</taxon>
        <taxon>Saccharomycotina</taxon>
        <taxon>Pichiomycetes</taxon>
        <taxon>Debaryomycetaceae</taxon>
        <taxon>Candida/Lodderomyces clade</taxon>
        <taxon>Candida</taxon>
    </lineage>
</organism>
<feature type="domain" description="Cullin family profile" evidence="2">
    <location>
        <begin position="387"/>
        <end position="609"/>
    </location>
</feature>
<dbReference type="SMART" id="SM00182">
    <property type="entry name" value="CULLIN"/>
    <property type="match status" value="1"/>
</dbReference>
<dbReference type="Proteomes" id="UP001152885">
    <property type="component" value="Unassembled WGS sequence"/>
</dbReference>
<dbReference type="PANTHER" id="PTHR45957:SF1">
    <property type="entry name" value="ANAPHASE-PROMOTING COMPLEX SUBUNIT 2"/>
    <property type="match status" value="1"/>
</dbReference>
<keyword evidence="4" id="KW-1185">Reference proteome</keyword>
<dbReference type="GO" id="GO:0007091">
    <property type="term" value="P:metaphase/anaphase transition of mitotic cell cycle"/>
    <property type="evidence" value="ECO:0007669"/>
    <property type="project" value="TreeGrafter"/>
</dbReference>
<proteinExistence type="inferred from homology"/>
<dbReference type="Pfam" id="PF26557">
    <property type="entry name" value="Cullin_AB"/>
    <property type="match status" value="1"/>
</dbReference>
<dbReference type="Gene3D" id="3.30.230.130">
    <property type="entry name" value="Cullin, Chain C, Domain 2"/>
    <property type="match status" value="1"/>
</dbReference>
<dbReference type="InterPro" id="IPR036317">
    <property type="entry name" value="Cullin_homology_sf"/>
</dbReference>
<dbReference type="Pfam" id="PF25773">
    <property type="entry name" value="TPR_ANAPC2"/>
    <property type="match status" value="1"/>
</dbReference>
<evidence type="ECO:0000313" key="4">
    <source>
        <dbReference type="Proteomes" id="UP001152885"/>
    </source>
</evidence>
<dbReference type="GO" id="GO:0005680">
    <property type="term" value="C:anaphase-promoting complex"/>
    <property type="evidence" value="ECO:0007669"/>
    <property type="project" value="TreeGrafter"/>
</dbReference>